<protein>
    <recommendedName>
        <fullName evidence="4">SGNH hydrolase-type esterase domain-containing protein</fullName>
    </recommendedName>
</protein>
<reference evidence="2" key="1">
    <citation type="submission" date="2022-08" db="UniProtKB">
        <authorList>
            <consortium name="EnsemblMetazoa"/>
        </authorList>
    </citation>
    <scope>IDENTIFICATION</scope>
    <source>
        <strain evidence="2">05x7-T-G4-1.051#20</strain>
    </source>
</reference>
<evidence type="ECO:0000313" key="2">
    <source>
        <dbReference type="EnsemblMetazoa" id="G6480.1:cds"/>
    </source>
</evidence>
<name>A0A8W8NN44_MAGGI</name>
<organism evidence="2 3">
    <name type="scientific">Magallana gigas</name>
    <name type="common">Pacific oyster</name>
    <name type="synonym">Crassostrea gigas</name>
    <dbReference type="NCBI Taxonomy" id="29159"/>
    <lineage>
        <taxon>Eukaryota</taxon>
        <taxon>Metazoa</taxon>
        <taxon>Spiralia</taxon>
        <taxon>Lophotrochozoa</taxon>
        <taxon>Mollusca</taxon>
        <taxon>Bivalvia</taxon>
        <taxon>Autobranchia</taxon>
        <taxon>Pteriomorphia</taxon>
        <taxon>Ostreida</taxon>
        <taxon>Ostreoidea</taxon>
        <taxon>Ostreidae</taxon>
        <taxon>Magallana</taxon>
    </lineage>
</organism>
<accession>A0A8W8NN44</accession>
<dbReference type="EnsemblMetazoa" id="G6480.1">
    <property type="protein sequence ID" value="G6480.1:cds"/>
    <property type="gene ID" value="G6480"/>
</dbReference>
<evidence type="ECO:0008006" key="4">
    <source>
        <dbReference type="Google" id="ProtNLM"/>
    </source>
</evidence>
<keyword evidence="3" id="KW-1185">Reference proteome</keyword>
<feature type="compositionally biased region" description="Polar residues" evidence="1">
    <location>
        <begin position="29"/>
        <end position="48"/>
    </location>
</feature>
<dbReference type="Gene3D" id="3.40.50.1110">
    <property type="entry name" value="SGNH hydrolase"/>
    <property type="match status" value="1"/>
</dbReference>
<evidence type="ECO:0000313" key="3">
    <source>
        <dbReference type="Proteomes" id="UP000005408"/>
    </source>
</evidence>
<dbReference type="InterPro" id="IPR036514">
    <property type="entry name" value="SGNH_hydro_sf"/>
</dbReference>
<feature type="region of interest" description="Disordered" evidence="1">
    <location>
        <begin position="1"/>
        <end position="48"/>
    </location>
</feature>
<feature type="compositionally biased region" description="Basic residues" evidence="1">
    <location>
        <begin position="1"/>
        <end position="11"/>
    </location>
</feature>
<proteinExistence type="predicted"/>
<dbReference type="AlphaFoldDB" id="A0A8W8NN44"/>
<dbReference type="SUPFAM" id="SSF52266">
    <property type="entry name" value="SGNH hydrolase"/>
    <property type="match status" value="1"/>
</dbReference>
<dbReference type="Proteomes" id="UP000005408">
    <property type="component" value="Unassembled WGS sequence"/>
</dbReference>
<evidence type="ECO:0000256" key="1">
    <source>
        <dbReference type="SAM" id="MobiDB-lite"/>
    </source>
</evidence>
<sequence>MLRASKVRTSKSKSPYARPPTRGAVVASRASTRMPNVTSSSSGPSTVAVTESTGRIYDRSQSLPVPVVQPTVQPVLDRARAPSDQTVEPSVAGSSTNTDGIWVVGSSIIHWAQKYAQQNIDDNLGLTSQRIIWQGIRGMVWSRLYQTIKEMLRQCNRHPTLLVIHCGGNDIGNPRNTLKGLQKYMKLTVSKITRLLPKTIIVWSHILPRRNRSLCLSNKDGENWRTRLNSALATFVVKKRHGLKVSSIPVKTEDYARVFYNTNNGRILQRMPPPWGTVISRSLGSRWYFLCLDSFFVYAAISI</sequence>
<dbReference type="CDD" id="cd00229">
    <property type="entry name" value="SGNH_hydrolase"/>
    <property type="match status" value="1"/>
</dbReference>